<feature type="chain" id="PRO_5041409483" evidence="1">
    <location>
        <begin position="28"/>
        <end position="141"/>
    </location>
</feature>
<name>A0AA39HY58_9BILA</name>
<organism evidence="2 3">
    <name type="scientific">Steinernema hermaphroditum</name>
    <dbReference type="NCBI Taxonomy" id="289476"/>
    <lineage>
        <taxon>Eukaryota</taxon>
        <taxon>Metazoa</taxon>
        <taxon>Ecdysozoa</taxon>
        <taxon>Nematoda</taxon>
        <taxon>Chromadorea</taxon>
        <taxon>Rhabditida</taxon>
        <taxon>Tylenchina</taxon>
        <taxon>Panagrolaimomorpha</taxon>
        <taxon>Strongyloidoidea</taxon>
        <taxon>Steinernematidae</taxon>
        <taxon>Steinernema</taxon>
    </lineage>
</organism>
<dbReference type="AlphaFoldDB" id="A0AA39HY58"/>
<gene>
    <name evidence="2" type="ORF">QR680_006536</name>
</gene>
<comment type="caution">
    <text evidence="2">The sequence shown here is derived from an EMBL/GenBank/DDBJ whole genome shotgun (WGS) entry which is preliminary data.</text>
</comment>
<keyword evidence="1" id="KW-0732">Signal</keyword>
<accession>A0AA39HY58</accession>
<sequence length="141" mass="16165">MRFSFRFHAMLAKIVLCCLLLSHSGLGFYIIQATLPDPMDNFVYAAPNLYNDVDDLSNIGVYDVNDIEDMPEPEEPEPARFVLAKRSAIRLADRVSQNIRPDDIDGMDYVRSIKPTRFSQRLPTLYYQRRAIPIAILLSEP</sequence>
<reference evidence="2" key="1">
    <citation type="submission" date="2023-06" db="EMBL/GenBank/DDBJ databases">
        <title>Genomic analysis of the entomopathogenic nematode Steinernema hermaphroditum.</title>
        <authorList>
            <person name="Schwarz E.M."/>
            <person name="Heppert J.K."/>
            <person name="Baniya A."/>
            <person name="Schwartz H.T."/>
            <person name="Tan C.-H."/>
            <person name="Antoshechkin I."/>
            <person name="Sternberg P.W."/>
            <person name="Goodrich-Blair H."/>
            <person name="Dillman A.R."/>
        </authorList>
    </citation>
    <scope>NUCLEOTIDE SEQUENCE</scope>
    <source>
        <strain evidence="2">PS9179</strain>
        <tissue evidence="2">Whole animal</tissue>
    </source>
</reference>
<evidence type="ECO:0000313" key="3">
    <source>
        <dbReference type="Proteomes" id="UP001175271"/>
    </source>
</evidence>
<dbReference type="EMBL" id="JAUCMV010000003">
    <property type="protein sequence ID" value="KAK0413007.1"/>
    <property type="molecule type" value="Genomic_DNA"/>
</dbReference>
<evidence type="ECO:0000256" key="1">
    <source>
        <dbReference type="SAM" id="SignalP"/>
    </source>
</evidence>
<feature type="signal peptide" evidence="1">
    <location>
        <begin position="1"/>
        <end position="27"/>
    </location>
</feature>
<dbReference type="Proteomes" id="UP001175271">
    <property type="component" value="Unassembled WGS sequence"/>
</dbReference>
<protein>
    <submittedName>
        <fullName evidence="2">Uncharacterized protein</fullName>
    </submittedName>
</protein>
<proteinExistence type="predicted"/>
<evidence type="ECO:0000313" key="2">
    <source>
        <dbReference type="EMBL" id="KAK0413007.1"/>
    </source>
</evidence>
<keyword evidence="3" id="KW-1185">Reference proteome</keyword>